<dbReference type="GO" id="GO:0003677">
    <property type="term" value="F:DNA binding"/>
    <property type="evidence" value="ECO:0007669"/>
    <property type="project" value="TreeGrafter"/>
</dbReference>
<feature type="signal peptide" evidence="6">
    <location>
        <begin position="1"/>
        <end position="19"/>
    </location>
</feature>
<dbReference type="STRING" id="7897.ENSLACP00000014474"/>
<protein>
    <recommendedName>
        <fullName evidence="7">SMB domain-containing protein</fullName>
    </recommendedName>
</protein>
<accession>H3AXV3</accession>
<dbReference type="InterPro" id="IPR036024">
    <property type="entry name" value="Somatomedin_B-like_dom_sf"/>
</dbReference>
<dbReference type="CDD" id="cd10282">
    <property type="entry name" value="DNase1"/>
    <property type="match status" value="1"/>
</dbReference>
<dbReference type="EMBL" id="AFYH01131842">
    <property type="status" value="NOT_ANNOTATED_CDS"/>
    <property type="molecule type" value="Genomic_DNA"/>
</dbReference>
<keyword evidence="5" id="KW-1015">Disulfide bond</keyword>
<dbReference type="GeneID" id="102346828"/>
<comment type="similarity">
    <text evidence="1">Belongs to the DNase I family.</text>
</comment>
<dbReference type="InterPro" id="IPR005135">
    <property type="entry name" value="Endo/exonuclease/phosphatase"/>
</dbReference>
<keyword evidence="9" id="KW-1185">Reference proteome</keyword>
<dbReference type="InterPro" id="IPR036691">
    <property type="entry name" value="Endo/exonu/phosph_ase_sf"/>
</dbReference>
<dbReference type="Ensembl" id="ENSLACT00000026535.1">
    <property type="protein sequence ID" value="ENSLACP00000023403.1"/>
    <property type="gene ID" value="ENSLACG00000012737.2"/>
</dbReference>
<evidence type="ECO:0000313" key="9">
    <source>
        <dbReference type="Proteomes" id="UP000008672"/>
    </source>
</evidence>
<dbReference type="OrthoDB" id="10061407at2759"/>
<organism evidence="8 9">
    <name type="scientific">Latimeria chalumnae</name>
    <name type="common">Coelacanth</name>
    <dbReference type="NCBI Taxonomy" id="7897"/>
    <lineage>
        <taxon>Eukaryota</taxon>
        <taxon>Metazoa</taxon>
        <taxon>Chordata</taxon>
        <taxon>Craniata</taxon>
        <taxon>Vertebrata</taxon>
        <taxon>Euteleostomi</taxon>
        <taxon>Coelacanthiformes</taxon>
        <taxon>Coelacanthidae</taxon>
        <taxon>Latimeria</taxon>
    </lineage>
</organism>
<dbReference type="AlphaFoldDB" id="H3AXV3"/>
<dbReference type="GO" id="GO:0006308">
    <property type="term" value="P:DNA catabolic process"/>
    <property type="evidence" value="ECO:0007669"/>
    <property type="project" value="InterPro"/>
</dbReference>
<dbReference type="PANTHER" id="PTHR11371:SF35">
    <property type="entry name" value="DEOXYRIBONUCLEASE I"/>
    <property type="match status" value="1"/>
</dbReference>
<evidence type="ECO:0000256" key="2">
    <source>
        <dbReference type="ARBA" id="ARBA00022722"/>
    </source>
</evidence>
<dbReference type="PANTHER" id="PTHR11371">
    <property type="entry name" value="DEOXYRIBONUCLEASE"/>
    <property type="match status" value="1"/>
</dbReference>
<proteinExistence type="inferred from homology"/>
<evidence type="ECO:0000256" key="4">
    <source>
        <dbReference type="ARBA" id="ARBA00022801"/>
    </source>
</evidence>
<dbReference type="EMBL" id="AFYH01131841">
    <property type="status" value="NOT_ANNOTATED_CDS"/>
    <property type="molecule type" value="Genomic_DNA"/>
</dbReference>
<dbReference type="RefSeq" id="XP_006002572.1">
    <property type="nucleotide sequence ID" value="XM_006002510.3"/>
</dbReference>
<dbReference type="SUPFAM" id="SSF90188">
    <property type="entry name" value="Somatomedin B domain"/>
    <property type="match status" value="1"/>
</dbReference>
<name>H3AXV3_LATCH</name>
<dbReference type="PRINTS" id="PR00130">
    <property type="entry name" value="DNASEI"/>
</dbReference>
<dbReference type="InterPro" id="IPR016202">
    <property type="entry name" value="DNase_I"/>
</dbReference>
<evidence type="ECO:0000256" key="6">
    <source>
        <dbReference type="SAM" id="SignalP"/>
    </source>
</evidence>
<feature type="domain" description="SMB" evidence="7">
    <location>
        <begin position="313"/>
        <end position="352"/>
    </location>
</feature>
<dbReference type="PROSITE" id="PS00524">
    <property type="entry name" value="SMB_1"/>
    <property type="match status" value="1"/>
</dbReference>
<dbReference type="KEGG" id="lcm:102346828"/>
<keyword evidence="3" id="KW-0255">Endonuclease</keyword>
<dbReference type="Pfam" id="PF01033">
    <property type="entry name" value="Somatomedin_B"/>
    <property type="match status" value="1"/>
</dbReference>
<reference evidence="8" key="2">
    <citation type="submission" date="2025-05" db="UniProtKB">
        <authorList>
            <consortium name="Ensembl"/>
        </authorList>
    </citation>
    <scope>IDENTIFICATION</scope>
</reference>
<dbReference type="Proteomes" id="UP000008672">
    <property type="component" value="Unassembled WGS sequence"/>
</dbReference>
<gene>
    <name evidence="8" type="primary">LOC102346828</name>
</gene>
<dbReference type="SUPFAM" id="SSF56219">
    <property type="entry name" value="DNase I-like"/>
    <property type="match status" value="1"/>
</dbReference>
<evidence type="ECO:0000256" key="1">
    <source>
        <dbReference type="ARBA" id="ARBA00007359"/>
    </source>
</evidence>
<dbReference type="Pfam" id="PF03372">
    <property type="entry name" value="Exo_endo_phos"/>
    <property type="match status" value="1"/>
</dbReference>
<dbReference type="Ensembl" id="ENSLACT00000014574.1">
    <property type="protein sequence ID" value="ENSLACP00000014474.1"/>
    <property type="gene ID" value="ENSLACG00000012737.2"/>
</dbReference>
<dbReference type="GeneTree" id="ENSGT00950000182846"/>
<dbReference type="eggNOG" id="ENOG502SJMU">
    <property type="taxonomic scope" value="Eukaryota"/>
</dbReference>
<keyword evidence="2" id="KW-0540">Nuclease</keyword>
<keyword evidence="6" id="KW-0732">Signal</keyword>
<dbReference type="GO" id="GO:0005634">
    <property type="term" value="C:nucleus"/>
    <property type="evidence" value="ECO:0007669"/>
    <property type="project" value="TreeGrafter"/>
</dbReference>
<evidence type="ECO:0000256" key="5">
    <source>
        <dbReference type="ARBA" id="ARBA00023157"/>
    </source>
</evidence>
<dbReference type="EMBL" id="AFYH01131838">
    <property type="status" value="NOT_ANNOTATED_CDS"/>
    <property type="molecule type" value="Genomic_DNA"/>
</dbReference>
<dbReference type="SMART" id="SM00476">
    <property type="entry name" value="DNaseIc"/>
    <property type="match status" value="1"/>
</dbReference>
<dbReference type="Gene3D" id="3.60.10.10">
    <property type="entry name" value="Endonuclease/exonuclease/phosphatase"/>
    <property type="match status" value="1"/>
</dbReference>
<dbReference type="EMBL" id="AFYH01131836">
    <property type="status" value="NOT_ANNOTATED_CDS"/>
    <property type="molecule type" value="Genomic_DNA"/>
</dbReference>
<reference evidence="9" key="1">
    <citation type="submission" date="2011-08" db="EMBL/GenBank/DDBJ databases">
        <title>The draft genome of Latimeria chalumnae.</title>
        <authorList>
            <person name="Di Palma F."/>
            <person name="Alfoldi J."/>
            <person name="Johnson J."/>
            <person name="Berlin A."/>
            <person name="Gnerre S."/>
            <person name="Jaffe D."/>
            <person name="MacCallum I."/>
            <person name="Young S."/>
            <person name="Walker B.J."/>
            <person name="Lander E."/>
            <person name="Lindblad-Toh K."/>
        </authorList>
    </citation>
    <scope>NUCLEOTIDE SEQUENCE [LARGE SCALE GENOMIC DNA]</scope>
    <source>
        <strain evidence="9">Wild caught</strain>
    </source>
</reference>
<dbReference type="EMBL" id="AFYH01131840">
    <property type="status" value="NOT_ANNOTATED_CDS"/>
    <property type="molecule type" value="Genomic_DNA"/>
</dbReference>
<evidence type="ECO:0000256" key="3">
    <source>
        <dbReference type="ARBA" id="ARBA00022759"/>
    </source>
</evidence>
<dbReference type="OMA" id="KYTHCAY"/>
<dbReference type="GO" id="GO:0004530">
    <property type="term" value="F:deoxyribonuclease I activity"/>
    <property type="evidence" value="ECO:0007669"/>
    <property type="project" value="TreeGrafter"/>
</dbReference>
<sequence>MRVAVLLALIGCLLQGSSAFKIASFNIQRFSWHKVDNPEIRNILTRILKRYDLIVIEEIMDEDNTPITELVMALNDVSGVHYNFIISSLLGRSSYKEKYGFVFNEAVLKPTDWYYYNDGCENCGTDTFIREPFIVRFSSLPTVLKDFALISIHTSPDYAVREVDALYDVWEDAKHRFKTENIMILGDFNADCNYIKTKDWPNIRLRQSPSLHWLIGDDEDTTVSGNTNCAYDRIVVSGSELIHALIPGTAKTFNFQDIYDLSYYQTKDVSDHYPVEVELRLDSGYFGKGFQLSSSIGIPTSNPSAPCDCIGINFSSCRGRCSAYSQSFPCNCNAACSKYDSCCSDYQQFCSN</sequence>
<dbReference type="Bgee" id="ENSLACG00000012737">
    <property type="expression patterns" value="Expressed in muscle tissue"/>
</dbReference>
<evidence type="ECO:0000313" key="8">
    <source>
        <dbReference type="Ensembl" id="ENSLACP00000014474.1"/>
    </source>
</evidence>
<dbReference type="Gene3D" id="4.10.410.20">
    <property type="match status" value="1"/>
</dbReference>
<feature type="chain" id="PRO_5014093566" description="SMB domain-containing protein" evidence="6">
    <location>
        <begin position="20"/>
        <end position="352"/>
    </location>
</feature>
<evidence type="ECO:0000259" key="7">
    <source>
        <dbReference type="PROSITE" id="PS50958"/>
    </source>
</evidence>
<dbReference type="EMBL" id="AFYH01131837">
    <property type="status" value="NOT_ANNOTATED_CDS"/>
    <property type="molecule type" value="Genomic_DNA"/>
</dbReference>
<dbReference type="HOGENOM" id="CLU_043335_0_0_1"/>
<dbReference type="PROSITE" id="PS50958">
    <property type="entry name" value="SMB_2"/>
    <property type="match status" value="1"/>
</dbReference>
<keyword evidence="4" id="KW-0378">Hydrolase</keyword>
<dbReference type="EMBL" id="AFYH01131843">
    <property type="status" value="NOT_ANNOTATED_CDS"/>
    <property type="molecule type" value="Genomic_DNA"/>
</dbReference>
<dbReference type="InterPro" id="IPR001212">
    <property type="entry name" value="Somatomedin_B_dom"/>
</dbReference>
<dbReference type="EMBL" id="AFYH01131839">
    <property type="status" value="NOT_ANNOTATED_CDS"/>
    <property type="molecule type" value="Genomic_DNA"/>
</dbReference>